<name>A0ABN6RH83_9DEIO</name>
<gene>
    <name evidence="1" type="ORF">DAETH_11880</name>
</gene>
<dbReference type="RefSeq" id="WP_264776998.1">
    <property type="nucleotide sequence ID" value="NZ_AP026560.1"/>
</dbReference>
<keyword evidence="2" id="KW-1185">Reference proteome</keyword>
<reference evidence="1" key="1">
    <citation type="submission" date="2022-07" db="EMBL/GenBank/DDBJ databases">
        <title>Complete Genome Sequence of the Radioresistant Bacterium Deinococcus aetherius ST0316, Isolated from the Air Dust collected in Lower Stratosphere above Japan.</title>
        <authorList>
            <person name="Satoh K."/>
            <person name="Hagiwara K."/>
            <person name="Katsumata K."/>
            <person name="Kubo A."/>
            <person name="Yokobori S."/>
            <person name="Yamagishi A."/>
            <person name="Oono Y."/>
            <person name="Narumi I."/>
        </authorList>
    </citation>
    <scope>NUCLEOTIDE SEQUENCE</scope>
    <source>
        <strain evidence="1">ST0316</strain>
    </source>
</reference>
<dbReference type="Proteomes" id="UP001064971">
    <property type="component" value="Chromosome"/>
</dbReference>
<dbReference type="EMBL" id="AP026560">
    <property type="protein sequence ID" value="BDP41219.1"/>
    <property type="molecule type" value="Genomic_DNA"/>
</dbReference>
<sequence length="213" mass="24481">MTLITEALTDSHTQLWVTLGDQTWRVQLHPLRGPEPMLPLVMPRVFGGVRVSEEGLALRWPGGFRLPWHLVVAEHAPPWLTHLGVVPPEERYRPLLPLLRHGTPPAPLRNQPTRLHVIQMFGMQEGELDGILRNYRVPEEVMLHRLHDLGLFLRDHLFPELPAALLRRPWAYAAHRHPDQHHLHTLLACLTWGRLDLVEDPCWALARAELAHG</sequence>
<organism evidence="1 2">
    <name type="scientific">Deinococcus aetherius</name>
    <dbReference type="NCBI Taxonomy" id="200252"/>
    <lineage>
        <taxon>Bacteria</taxon>
        <taxon>Thermotogati</taxon>
        <taxon>Deinococcota</taxon>
        <taxon>Deinococci</taxon>
        <taxon>Deinococcales</taxon>
        <taxon>Deinococcaceae</taxon>
        <taxon>Deinococcus</taxon>
    </lineage>
</organism>
<accession>A0ABN6RH83</accession>
<evidence type="ECO:0000313" key="2">
    <source>
        <dbReference type="Proteomes" id="UP001064971"/>
    </source>
</evidence>
<evidence type="ECO:0000313" key="1">
    <source>
        <dbReference type="EMBL" id="BDP41219.1"/>
    </source>
</evidence>
<proteinExistence type="predicted"/>
<protein>
    <submittedName>
        <fullName evidence="1">Uncharacterized protein</fullName>
    </submittedName>
</protein>